<comment type="caution">
    <text evidence="3">The sequence shown here is derived from an EMBL/GenBank/DDBJ whole genome shotgun (WGS) entry which is preliminary data.</text>
</comment>
<dbReference type="Gene3D" id="2.30.30.850">
    <property type="match status" value="1"/>
</dbReference>
<dbReference type="Gene3D" id="3.30.40.10">
    <property type="entry name" value="Zinc/RING finger domain, C3HC4 (zinc finger)"/>
    <property type="match status" value="1"/>
</dbReference>
<organism evidence="3 4">
    <name type="scientific">Hirundo rustica rustica</name>
    <dbReference type="NCBI Taxonomy" id="333673"/>
    <lineage>
        <taxon>Eukaryota</taxon>
        <taxon>Metazoa</taxon>
        <taxon>Chordata</taxon>
        <taxon>Craniata</taxon>
        <taxon>Vertebrata</taxon>
        <taxon>Euteleostomi</taxon>
        <taxon>Archelosauria</taxon>
        <taxon>Archosauria</taxon>
        <taxon>Dinosauria</taxon>
        <taxon>Saurischia</taxon>
        <taxon>Theropoda</taxon>
        <taxon>Coelurosauria</taxon>
        <taxon>Aves</taxon>
        <taxon>Neognathae</taxon>
        <taxon>Neoaves</taxon>
        <taxon>Telluraves</taxon>
        <taxon>Australaves</taxon>
        <taxon>Passeriformes</taxon>
        <taxon>Sylvioidea</taxon>
        <taxon>Hirundinidae</taxon>
        <taxon>Hirundo</taxon>
    </lineage>
</organism>
<dbReference type="InterPro" id="IPR003036">
    <property type="entry name" value="Gag_P30"/>
</dbReference>
<evidence type="ECO:0000259" key="2">
    <source>
        <dbReference type="Pfam" id="PF17919"/>
    </source>
</evidence>
<dbReference type="OrthoDB" id="2384350at2759"/>
<dbReference type="InterPro" id="IPR041577">
    <property type="entry name" value="RT_RNaseH_2"/>
</dbReference>
<reference evidence="3 4" key="1">
    <citation type="submission" date="2018-07" db="EMBL/GenBank/DDBJ databases">
        <title>A high quality draft genome assembly of the barn swallow (H. rustica rustica).</title>
        <authorList>
            <person name="Formenti G."/>
            <person name="Chiara M."/>
            <person name="Poveda L."/>
            <person name="Francoijs K.-J."/>
            <person name="Bonisoli-Alquati A."/>
            <person name="Canova L."/>
            <person name="Gianfranceschi L."/>
            <person name="Horner D.S."/>
            <person name="Saino N."/>
        </authorList>
    </citation>
    <scope>NUCLEOTIDE SEQUENCE [LARGE SCALE GENOMIC DNA]</scope>
    <source>
        <strain evidence="3">Chelidonia</strain>
        <tissue evidence="3">Blood</tissue>
    </source>
</reference>
<dbReference type="PANTHER" id="PTHR33166">
    <property type="entry name" value="GAG_P30 DOMAIN-CONTAINING PROTEIN"/>
    <property type="match status" value="1"/>
</dbReference>
<dbReference type="EMBL" id="QRBI01000094">
    <property type="protein sequence ID" value="RMC19762.1"/>
    <property type="molecule type" value="Genomic_DNA"/>
</dbReference>
<protein>
    <recommendedName>
        <fullName evidence="5">Reverse transcriptase/retrotransposon-derived protein RNase H-like domain-containing protein</fullName>
    </recommendedName>
</protein>
<dbReference type="AlphaFoldDB" id="A0A3M0L2G8"/>
<dbReference type="Gene3D" id="3.10.20.370">
    <property type="match status" value="1"/>
</dbReference>
<dbReference type="STRING" id="333673.A0A3M0L2G8"/>
<keyword evidence="4" id="KW-1185">Reference proteome</keyword>
<sequence>MPIASPNWNNNNEAGWRSMNYYSNLIIKGIKEAAPRGQNVRKAFEGQKGKEETPTEWLERLKRNMKQYSGIDPETSAGQALLRVNFVTHAWPDIRKKLEKMEEWHERSLNDLLREAQKVYFRRDEEKTKVEAKIMVAMMRESNFQRNPKPPEGDNIKWTKEDDDKLEELRLKLASVPALSLPSLEKPFHMYVNVENGVAHGVLVQEWEGVKRPIAYLSKMLDPVRHGWPVCIQAIATTAILVEESRKLTFYVCSILVKTVKISQPVIPQYVTPYDPVCETLTKLTSKILSTVDVFTIFGEEENEARGKLHIFNAKKAAAHYKCMLFSSGTVQLTTTSRAEFGDFDIKTVLQEIKRGKRMQKADKWLTDARLLKYEAILVHSHGLELRTTTAQNPVQFLFGEALEEPTHSCAEVVELQTKIRPDLEEEELEDGEKWFVDGSARVVEGKRKSRYAIVDALLNIRTMPHSETGLSPFEMLYGIPYEHGMLVGHPQIEDGQIQPYLIAINKNLQDLRKHGLITQSNPLGFAIHKIQPGDAVLIKTTWREVPLTPHWEGVLLTTDTAIRTAEKGWTHASQVKKIEPQDNTLEGKVSSSPGDLKIRPKGLCTKCLEKEEEETIHLLVLPTRVGLLELDSPEWYLIYKKGVRGKLDAKAEVLAIKCRRTNKVPCRADTIKLSRNEEGLDPEGSRANPYQSLEGLREYWKEPEKGMQIAALPTDPEPTGEKTSQISKVSRIMKLEGRKESNKAAEALEKFEERIKEENVLYQKYCEISQEEWDNYSKFEDD</sequence>
<dbReference type="InterPro" id="IPR050462">
    <property type="entry name" value="Retroviral_Gag-Pol_poly"/>
</dbReference>
<feature type="domain" description="Core shell protein Gag P30" evidence="1">
    <location>
        <begin position="2"/>
        <end position="120"/>
    </location>
</feature>
<accession>A0A3M0L2G8</accession>
<evidence type="ECO:0008006" key="5">
    <source>
        <dbReference type="Google" id="ProtNLM"/>
    </source>
</evidence>
<evidence type="ECO:0000313" key="3">
    <source>
        <dbReference type="EMBL" id="RMC19762.1"/>
    </source>
</evidence>
<proteinExistence type="predicted"/>
<feature type="domain" description="Reverse transcriptase/retrotransposon-derived protein RNase H-like" evidence="2">
    <location>
        <begin position="158"/>
        <end position="239"/>
    </location>
</feature>
<dbReference type="Pfam" id="PF17919">
    <property type="entry name" value="RT_RNaseH_2"/>
    <property type="match status" value="1"/>
</dbReference>
<evidence type="ECO:0000313" key="4">
    <source>
        <dbReference type="Proteomes" id="UP000269221"/>
    </source>
</evidence>
<evidence type="ECO:0000259" key="1">
    <source>
        <dbReference type="Pfam" id="PF02093"/>
    </source>
</evidence>
<dbReference type="Pfam" id="PF02093">
    <property type="entry name" value="Gag_p30"/>
    <property type="match status" value="1"/>
</dbReference>
<dbReference type="GO" id="GO:0019068">
    <property type="term" value="P:virion assembly"/>
    <property type="evidence" value="ECO:0007669"/>
    <property type="project" value="InterPro"/>
</dbReference>
<gene>
    <name evidence="3" type="ORF">DUI87_03326</name>
</gene>
<dbReference type="SUPFAM" id="SSF56672">
    <property type="entry name" value="DNA/RNA polymerases"/>
    <property type="match status" value="1"/>
</dbReference>
<name>A0A3M0L2G8_HIRRU</name>
<dbReference type="InterPro" id="IPR043502">
    <property type="entry name" value="DNA/RNA_pol_sf"/>
</dbReference>
<dbReference type="Proteomes" id="UP000269221">
    <property type="component" value="Unassembled WGS sequence"/>
</dbReference>
<dbReference type="InterPro" id="IPR013083">
    <property type="entry name" value="Znf_RING/FYVE/PHD"/>
</dbReference>